<dbReference type="AlphaFoldDB" id="H3ZR49"/>
<dbReference type="Pfam" id="PF13690">
    <property type="entry name" value="CheX"/>
    <property type="match status" value="1"/>
</dbReference>
<dbReference type="InterPro" id="IPR028976">
    <property type="entry name" value="CheC-like_sf"/>
</dbReference>
<keyword evidence="1" id="KW-0145">Chemotaxis</keyword>
<dbReference type="EMBL" id="CP006670">
    <property type="protein sequence ID" value="EHR77518.1"/>
    <property type="molecule type" value="Genomic_DNA"/>
</dbReference>
<dbReference type="OrthoDB" id="182374at2157"/>
<evidence type="ECO:0000259" key="3">
    <source>
        <dbReference type="Pfam" id="PF13690"/>
    </source>
</evidence>
<protein>
    <submittedName>
        <fullName evidence="4">Chemotaxis protein CheA</fullName>
    </submittedName>
</protein>
<dbReference type="GO" id="GO:0016787">
    <property type="term" value="F:hydrolase activity"/>
    <property type="evidence" value="ECO:0007669"/>
    <property type="project" value="UniProtKB-KW"/>
</dbReference>
<name>H3ZR49_THELN</name>
<evidence type="ECO:0000256" key="2">
    <source>
        <dbReference type="ARBA" id="ARBA00022801"/>
    </source>
</evidence>
<dbReference type="PANTHER" id="PTHR43693">
    <property type="entry name" value="PROTEIN PHOSPHATASE CHEZ"/>
    <property type="match status" value="1"/>
</dbReference>
<evidence type="ECO:0000313" key="5">
    <source>
        <dbReference type="Proteomes" id="UP000015502"/>
    </source>
</evidence>
<dbReference type="KEGG" id="tlt:OCC_10434"/>
<dbReference type="GeneID" id="16549520"/>
<accession>H3ZR49</accession>
<keyword evidence="5" id="KW-1185">Reference proteome</keyword>
<dbReference type="CDD" id="cd17909">
    <property type="entry name" value="CheC_ClassI"/>
    <property type="match status" value="1"/>
</dbReference>
<dbReference type="SUPFAM" id="SSF103039">
    <property type="entry name" value="CheC-like"/>
    <property type="match status" value="1"/>
</dbReference>
<organism evidence="4 5">
    <name type="scientific">Thermococcus litoralis (strain ATCC 51850 / DSM 5473 / JCM 8560 / NS-C)</name>
    <dbReference type="NCBI Taxonomy" id="523849"/>
    <lineage>
        <taxon>Archaea</taxon>
        <taxon>Methanobacteriati</taxon>
        <taxon>Methanobacteriota</taxon>
        <taxon>Thermococci</taxon>
        <taxon>Thermococcales</taxon>
        <taxon>Thermococcaceae</taxon>
        <taxon>Thermococcus</taxon>
    </lineage>
</organism>
<sequence>MRFSEWEKDIFREASNIAISHGITSLSQMLGEPIEMEVPEVYMIKRAEFLKTLAENGISKSFVVMFNITEGLNGLAILQFPQKSATALAAVLMGMDPSQIEELDEMGKSAIMEVGNILISVYTDILSTLIGESVSLTPPIPASTLYDVEKELASGDLKDIENVVMFKNKFKKTELGIESYFYLVPTQASLEKIISRLEKEVKEG</sequence>
<dbReference type="GO" id="GO:0006935">
    <property type="term" value="P:chemotaxis"/>
    <property type="evidence" value="ECO:0007669"/>
    <property type="project" value="UniProtKB-KW"/>
</dbReference>
<dbReference type="PaxDb" id="523849-OCC_10434"/>
<dbReference type="RefSeq" id="WP_004069987.1">
    <property type="nucleotide sequence ID" value="NC_022084.1"/>
</dbReference>
<dbReference type="InterPro" id="IPR050992">
    <property type="entry name" value="CheZ_family_phosphatases"/>
</dbReference>
<keyword evidence="2" id="KW-0378">Hydrolase</keyword>
<dbReference type="Gene3D" id="3.40.1550.10">
    <property type="entry name" value="CheC-like"/>
    <property type="match status" value="1"/>
</dbReference>
<dbReference type="Proteomes" id="UP000015502">
    <property type="component" value="Chromosome"/>
</dbReference>
<proteinExistence type="predicted"/>
<evidence type="ECO:0000313" key="4">
    <source>
        <dbReference type="EMBL" id="EHR77518.1"/>
    </source>
</evidence>
<evidence type="ECO:0000256" key="1">
    <source>
        <dbReference type="ARBA" id="ARBA00022500"/>
    </source>
</evidence>
<gene>
    <name evidence="4" type="ORF">OCC_10434</name>
</gene>
<reference evidence="4 5" key="1">
    <citation type="journal article" date="2012" name="J. Bacteriol.">
        <title>Genome sequence of the model hyperthermophilic archaeon Thermococcus litoralis NS-C.</title>
        <authorList>
            <person name="Gardner A.F."/>
            <person name="Kumar S."/>
            <person name="Perler F.B."/>
        </authorList>
    </citation>
    <scope>NUCLEOTIDE SEQUENCE [LARGE SCALE GENOMIC DNA]</scope>
    <source>
        <strain evidence="5">ATCC 51850 / DSM 5473 / JCM 8560 / NS-C</strain>
    </source>
</reference>
<dbReference type="InterPro" id="IPR028051">
    <property type="entry name" value="CheX-like_dom"/>
</dbReference>
<dbReference type="STRING" id="523849.OCC_10434"/>
<dbReference type="PANTHER" id="PTHR43693:SF1">
    <property type="entry name" value="PROTEIN PHOSPHATASE CHEZ"/>
    <property type="match status" value="1"/>
</dbReference>
<dbReference type="HOGENOM" id="CLU_087860_3_0_2"/>
<feature type="domain" description="Chemotaxis phosphatase CheX-like" evidence="3">
    <location>
        <begin position="63"/>
        <end position="141"/>
    </location>
</feature>